<gene>
    <name evidence="1" type="ORF">KSF_030830</name>
</gene>
<dbReference type="RefSeq" id="WP_220203841.1">
    <property type="nucleotide sequence ID" value="NZ_BNJK01000001.1"/>
</dbReference>
<protein>
    <submittedName>
        <fullName evidence="1">Uncharacterized protein</fullName>
    </submittedName>
</protein>
<evidence type="ECO:0000313" key="2">
    <source>
        <dbReference type="Proteomes" id="UP000597444"/>
    </source>
</evidence>
<proteinExistence type="predicted"/>
<accession>A0A8J3IIG7</accession>
<comment type="caution">
    <text evidence="1">The sequence shown here is derived from an EMBL/GenBank/DDBJ whole genome shotgun (WGS) entry which is preliminary data.</text>
</comment>
<dbReference type="EMBL" id="BNJK01000001">
    <property type="protein sequence ID" value="GHO93035.1"/>
    <property type="molecule type" value="Genomic_DNA"/>
</dbReference>
<sequence>MNRYGVALWRNFSPSALADVDVYVSAPSAFTAIETAMHAYQLSYVSYAASDLCGGSLHYRAFGVQVVLDPSIVLEVLSLIEIEVPGAADTGRCPVPRTWVCPFDDVAEEWIGTSCYPCLMDRIPAGADEEGGCCDVAS</sequence>
<dbReference type="Proteomes" id="UP000597444">
    <property type="component" value="Unassembled WGS sequence"/>
</dbReference>
<name>A0A8J3IIG7_9CHLR</name>
<organism evidence="1 2">
    <name type="scientific">Reticulibacter mediterranei</name>
    <dbReference type="NCBI Taxonomy" id="2778369"/>
    <lineage>
        <taxon>Bacteria</taxon>
        <taxon>Bacillati</taxon>
        <taxon>Chloroflexota</taxon>
        <taxon>Ktedonobacteria</taxon>
        <taxon>Ktedonobacterales</taxon>
        <taxon>Reticulibacteraceae</taxon>
        <taxon>Reticulibacter</taxon>
    </lineage>
</organism>
<evidence type="ECO:0000313" key="1">
    <source>
        <dbReference type="EMBL" id="GHO93035.1"/>
    </source>
</evidence>
<reference evidence="1" key="1">
    <citation type="submission" date="2020-10" db="EMBL/GenBank/DDBJ databases">
        <title>Taxonomic study of unclassified bacteria belonging to the class Ktedonobacteria.</title>
        <authorList>
            <person name="Yabe S."/>
            <person name="Wang C.M."/>
            <person name="Zheng Y."/>
            <person name="Sakai Y."/>
            <person name="Cavaletti L."/>
            <person name="Monciardini P."/>
            <person name="Donadio S."/>
        </authorList>
    </citation>
    <scope>NUCLEOTIDE SEQUENCE</scope>
    <source>
        <strain evidence="1">ID150040</strain>
    </source>
</reference>
<keyword evidence="2" id="KW-1185">Reference proteome</keyword>
<dbReference type="AlphaFoldDB" id="A0A8J3IIG7"/>